<evidence type="ECO:0000313" key="2">
    <source>
        <dbReference type="EMBL" id="MPC15395.1"/>
    </source>
</evidence>
<name>A0A5B7D248_PORTR</name>
<dbReference type="EMBL" id="VSRR010000424">
    <property type="protein sequence ID" value="MPC15395.1"/>
    <property type="molecule type" value="Genomic_DNA"/>
</dbReference>
<dbReference type="Proteomes" id="UP000324222">
    <property type="component" value="Unassembled WGS sequence"/>
</dbReference>
<dbReference type="AlphaFoldDB" id="A0A5B7D248"/>
<keyword evidence="3" id="KW-1185">Reference proteome</keyword>
<reference evidence="2 3" key="1">
    <citation type="submission" date="2019-05" db="EMBL/GenBank/DDBJ databases">
        <title>Another draft genome of Portunus trituberculatus and its Hox gene families provides insights of decapod evolution.</title>
        <authorList>
            <person name="Jeong J.-H."/>
            <person name="Song I."/>
            <person name="Kim S."/>
            <person name="Choi T."/>
            <person name="Kim D."/>
            <person name="Ryu S."/>
            <person name="Kim W."/>
        </authorList>
    </citation>
    <scope>NUCLEOTIDE SEQUENCE [LARGE SCALE GENOMIC DNA]</scope>
    <source>
        <tissue evidence="2">Muscle</tissue>
    </source>
</reference>
<protein>
    <submittedName>
        <fullName evidence="2">Uncharacterized protein</fullName>
    </submittedName>
</protein>
<organism evidence="2 3">
    <name type="scientific">Portunus trituberculatus</name>
    <name type="common">Swimming crab</name>
    <name type="synonym">Neptunus trituberculatus</name>
    <dbReference type="NCBI Taxonomy" id="210409"/>
    <lineage>
        <taxon>Eukaryota</taxon>
        <taxon>Metazoa</taxon>
        <taxon>Ecdysozoa</taxon>
        <taxon>Arthropoda</taxon>
        <taxon>Crustacea</taxon>
        <taxon>Multicrustacea</taxon>
        <taxon>Malacostraca</taxon>
        <taxon>Eumalacostraca</taxon>
        <taxon>Eucarida</taxon>
        <taxon>Decapoda</taxon>
        <taxon>Pleocyemata</taxon>
        <taxon>Brachyura</taxon>
        <taxon>Eubrachyura</taxon>
        <taxon>Portunoidea</taxon>
        <taxon>Portunidae</taxon>
        <taxon>Portuninae</taxon>
        <taxon>Portunus</taxon>
    </lineage>
</organism>
<proteinExistence type="predicted"/>
<evidence type="ECO:0000313" key="3">
    <source>
        <dbReference type="Proteomes" id="UP000324222"/>
    </source>
</evidence>
<gene>
    <name evidence="2" type="ORF">E2C01_008185</name>
</gene>
<comment type="caution">
    <text evidence="2">The sequence shown here is derived from an EMBL/GenBank/DDBJ whole genome shotgun (WGS) entry which is preliminary data.</text>
</comment>
<feature type="region of interest" description="Disordered" evidence="1">
    <location>
        <begin position="1"/>
        <end position="59"/>
    </location>
</feature>
<sequence length="59" mass="6381">MPSKTFSPPILTAMGVGMGGSGSDISTTEMEKESKVKGKLKSLFKSGPPNRSQRRQQRI</sequence>
<evidence type="ECO:0000256" key="1">
    <source>
        <dbReference type="SAM" id="MobiDB-lite"/>
    </source>
</evidence>
<accession>A0A5B7D248</accession>